<evidence type="ECO:0000313" key="12">
    <source>
        <dbReference type="EMBL" id="KGN56863.1"/>
    </source>
</evidence>
<keyword evidence="3" id="KW-0479">Metal-binding</keyword>
<sequence>MVEFTRLARPTKQGPQENGPNYSSITIIKKERKELFGSCGFANLAEILWRGAGCVVKTETRHRGGDHGRNSKMESATLNRIINRLLEIGSRSGKQLLLSETEITQLCLASREIFLRQPNLLEIDAPIYICGDIHGQFSDLLRLLEFGGFPPHSNYLFLGDYVDRGKQSIETICLLLAYKIKYPENFFLLRGNHECASVNRIYGFYDECKRRFNVKLWKIFTDCFNCLPAAALIDEKILCMHGGLSPHLDRLDQIRNLKRPADVPESGLLCDLLWSDPSVNTRGWGPNERGVSYTFGADRVSEFLRKHDLDLICRAHQVVEDGYEFFANRQLVTLFSAPNYCGEFDNAAAMMHVDSNLMCSFQILKPPEKKPKFGFGSISSGRYGGPKKVKSFLGSIG</sequence>
<evidence type="ECO:0000256" key="2">
    <source>
        <dbReference type="ARBA" id="ARBA00005333"/>
    </source>
</evidence>
<dbReference type="PANTHER" id="PTHR11668:SF458">
    <property type="entry name" value="SERINE_THREONINE-PROTEIN PHOSPHATASE"/>
    <property type="match status" value="1"/>
</dbReference>
<dbReference type="InterPro" id="IPR031675">
    <property type="entry name" value="STPPase_N"/>
</dbReference>
<dbReference type="SMART" id="SM00156">
    <property type="entry name" value="PP2Ac"/>
    <property type="match status" value="1"/>
</dbReference>
<dbReference type="PANTHER" id="PTHR11668">
    <property type="entry name" value="SERINE/THREONINE PROTEIN PHOSPHATASE"/>
    <property type="match status" value="1"/>
</dbReference>
<dbReference type="InterPro" id="IPR050341">
    <property type="entry name" value="PP1_catalytic_subunit"/>
</dbReference>
<dbReference type="GO" id="GO:0005634">
    <property type="term" value="C:nucleus"/>
    <property type="evidence" value="ECO:0000318"/>
    <property type="project" value="GO_Central"/>
</dbReference>
<accession>A0A0A0L541</accession>
<dbReference type="OMA" id="APIYICG"/>
<evidence type="ECO:0000256" key="8">
    <source>
        <dbReference type="ARBA" id="ARBA00048336"/>
    </source>
</evidence>
<dbReference type="eggNOG" id="KOG0374">
    <property type="taxonomic scope" value="Eukaryota"/>
</dbReference>
<evidence type="ECO:0000313" key="13">
    <source>
        <dbReference type="Proteomes" id="UP000029981"/>
    </source>
</evidence>
<dbReference type="InterPro" id="IPR004843">
    <property type="entry name" value="Calcineurin-like_PHP"/>
</dbReference>
<comment type="similarity">
    <text evidence="2">Belongs to the PPP phosphatase family. PP-1 subfamily.</text>
</comment>
<feature type="region of interest" description="Disordered" evidence="10">
    <location>
        <begin position="1"/>
        <end position="23"/>
    </location>
</feature>
<dbReference type="FunFam" id="3.60.21.10:FF:000026">
    <property type="entry name" value="Serine/threonine-protein phosphatase"/>
    <property type="match status" value="1"/>
</dbReference>
<evidence type="ECO:0000259" key="11">
    <source>
        <dbReference type="PROSITE" id="PS00125"/>
    </source>
</evidence>
<dbReference type="EMBL" id="CM002924">
    <property type="protein sequence ID" value="KGN56863.1"/>
    <property type="molecule type" value="Genomic_DNA"/>
</dbReference>
<evidence type="ECO:0000256" key="9">
    <source>
        <dbReference type="RuleBase" id="RU004273"/>
    </source>
</evidence>
<evidence type="ECO:0000256" key="5">
    <source>
        <dbReference type="ARBA" id="ARBA00022912"/>
    </source>
</evidence>
<keyword evidence="4 9" id="KW-0378">Hydrolase</keyword>
<dbReference type="Proteomes" id="UP000029981">
    <property type="component" value="Chromosome 3"/>
</dbReference>
<name>A0A0A0L541_CUCSA</name>
<evidence type="ECO:0000256" key="7">
    <source>
        <dbReference type="ARBA" id="ARBA00047761"/>
    </source>
</evidence>
<comment type="catalytic activity">
    <reaction evidence="8 9">
        <text>O-phospho-L-threonyl-[protein] + H2O = L-threonyl-[protein] + phosphate</text>
        <dbReference type="Rhea" id="RHEA:47004"/>
        <dbReference type="Rhea" id="RHEA-COMP:11060"/>
        <dbReference type="Rhea" id="RHEA-COMP:11605"/>
        <dbReference type="ChEBI" id="CHEBI:15377"/>
        <dbReference type="ChEBI" id="CHEBI:30013"/>
        <dbReference type="ChEBI" id="CHEBI:43474"/>
        <dbReference type="ChEBI" id="CHEBI:61977"/>
        <dbReference type="EC" id="3.1.3.16"/>
    </reaction>
</comment>
<dbReference type="PROSITE" id="PS00125">
    <property type="entry name" value="SER_THR_PHOSPHATASE"/>
    <property type="match status" value="1"/>
</dbReference>
<comment type="catalytic activity">
    <reaction evidence="7">
        <text>O-phospho-L-seryl-[protein] + H2O = L-seryl-[protein] + phosphate</text>
        <dbReference type="Rhea" id="RHEA:20629"/>
        <dbReference type="Rhea" id="RHEA-COMP:9863"/>
        <dbReference type="Rhea" id="RHEA-COMP:11604"/>
        <dbReference type="ChEBI" id="CHEBI:15377"/>
        <dbReference type="ChEBI" id="CHEBI:29999"/>
        <dbReference type="ChEBI" id="CHEBI:43474"/>
        <dbReference type="ChEBI" id="CHEBI:83421"/>
        <dbReference type="EC" id="3.1.3.16"/>
    </reaction>
</comment>
<gene>
    <name evidence="12" type="ORF">Csa_3G135110</name>
</gene>
<dbReference type="CDD" id="cd07414">
    <property type="entry name" value="MPP_PP1_PPKL"/>
    <property type="match status" value="1"/>
</dbReference>
<dbReference type="Pfam" id="PF16891">
    <property type="entry name" value="STPPase_N"/>
    <property type="match status" value="1"/>
</dbReference>
<dbReference type="Pfam" id="PF00149">
    <property type="entry name" value="Metallophos"/>
    <property type="match status" value="1"/>
</dbReference>
<dbReference type="STRING" id="3659.A0A0A0L541"/>
<keyword evidence="5" id="KW-0904">Protein phosphatase</keyword>
<evidence type="ECO:0000256" key="3">
    <source>
        <dbReference type="ARBA" id="ARBA00022723"/>
    </source>
</evidence>
<proteinExistence type="inferred from homology"/>
<protein>
    <recommendedName>
        <fullName evidence="9">Serine/threonine-protein phosphatase</fullName>
        <ecNumber evidence="9">3.1.3.16</ecNumber>
    </recommendedName>
</protein>
<dbReference type="PRINTS" id="PR00114">
    <property type="entry name" value="STPHPHTASE"/>
</dbReference>
<dbReference type="AlphaFoldDB" id="A0A0A0L541"/>
<keyword evidence="13" id="KW-1185">Reference proteome</keyword>
<feature type="domain" description="Serine/threonine specific protein phosphatases" evidence="11">
    <location>
        <begin position="189"/>
        <end position="194"/>
    </location>
</feature>
<dbReference type="GO" id="GO:0046872">
    <property type="term" value="F:metal ion binding"/>
    <property type="evidence" value="ECO:0007669"/>
    <property type="project" value="UniProtKB-KW"/>
</dbReference>
<dbReference type="EC" id="3.1.3.16" evidence="9"/>
<dbReference type="InterPro" id="IPR029052">
    <property type="entry name" value="Metallo-depent_PP-like"/>
</dbReference>
<keyword evidence="6" id="KW-0464">Manganese</keyword>
<reference evidence="12 13" key="2">
    <citation type="journal article" date="2009" name="PLoS ONE">
        <title>An integrated genetic and cytogenetic map of the cucumber genome.</title>
        <authorList>
            <person name="Ren Y."/>
            <person name="Zhang Z."/>
            <person name="Liu J."/>
            <person name="Staub J.E."/>
            <person name="Han Y."/>
            <person name="Cheng Z."/>
            <person name="Li X."/>
            <person name="Lu J."/>
            <person name="Miao H."/>
            <person name="Kang H."/>
            <person name="Xie B."/>
            <person name="Gu X."/>
            <person name="Wang X."/>
            <person name="Du Y."/>
            <person name="Jin W."/>
            <person name="Huang S."/>
        </authorList>
    </citation>
    <scope>NUCLEOTIDE SEQUENCE [LARGE SCALE GENOMIC DNA]</scope>
    <source>
        <strain evidence="13">cv. 9930</strain>
    </source>
</reference>
<reference evidence="12 13" key="1">
    <citation type="journal article" date="2009" name="Nat. Genet.">
        <title>The genome of the cucumber, Cucumis sativus L.</title>
        <authorList>
            <person name="Huang S."/>
            <person name="Li R."/>
            <person name="Zhang Z."/>
            <person name="Li L."/>
            <person name="Gu X."/>
            <person name="Fan W."/>
            <person name="Lucas W.J."/>
            <person name="Wang X."/>
            <person name="Xie B."/>
            <person name="Ni P."/>
            <person name="Ren Y."/>
            <person name="Zhu H."/>
            <person name="Li J."/>
            <person name="Lin K."/>
            <person name="Jin W."/>
            <person name="Fei Z."/>
            <person name="Li G."/>
            <person name="Staub J."/>
            <person name="Kilian A."/>
            <person name="van der Vossen E.A."/>
            <person name="Wu Y."/>
            <person name="Guo J."/>
            <person name="He J."/>
            <person name="Jia Z."/>
            <person name="Ren Y."/>
            <person name="Tian G."/>
            <person name="Lu Y."/>
            <person name="Ruan J."/>
            <person name="Qian W."/>
            <person name="Wang M."/>
            <person name="Huang Q."/>
            <person name="Li B."/>
            <person name="Xuan Z."/>
            <person name="Cao J."/>
            <person name="Asan"/>
            <person name="Wu Z."/>
            <person name="Zhang J."/>
            <person name="Cai Q."/>
            <person name="Bai Y."/>
            <person name="Zhao B."/>
            <person name="Han Y."/>
            <person name="Li Y."/>
            <person name="Li X."/>
            <person name="Wang S."/>
            <person name="Shi Q."/>
            <person name="Liu S."/>
            <person name="Cho W.K."/>
            <person name="Kim J.Y."/>
            <person name="Xu Y."/>
            <person name="Heller-Uszynska K."/>
            <person name="Miao H."/>
            <person name="Cheng Z."/>
            <person name="Zhang S."/>
            <person name="Wu J."/>
            <person name="Yang Y."/>
            <person name="Kang H."/>
            <person name="Li M."/>
            <person name="Liang H."/>
            <person name="Ren X."/>
            <person name="Shi Z."/>
            <person name="Wen M."/>
            <person name="Jian M."/>
            <person name="Yang H."/>
            <person name="Zhang G."/>
            <person name="Yang Z."/>
            <person name="Chen R."/>
            <person name="Liu S."/>
            <person name="Li J."/>
            <person name="Ma L."/>
            <person name="Liu H."/>
            <person name="Zhou Y."/>
            <person name="Zhao J."/>
            <person name="Fang X."/>
            <person name="Li G."/>
            <person name="Fang L."/>
            <person name="Li Y."/>
            <person name="Liu D."/>
            <person name="Zheng H."/>
            <person name="Zhang Y."/>
            <person name="Qin N."/>
            <person name="Li Z."/>
            <person name="Yang G."/>
            <person name="Yang S."/>
            <person name="Bolund L."/>
            <person name="Kristiansen K."/>
            <person name="Zheng H."/>
            <person name="Li S."/>
            <person name="Zhang X."/>
            <person name="Yang H."/>
            <person name="Wang J."/>
            <person name="Sun R."/>
            <person name="Zhang B."/>
            <person name="Jiang S."/>
            <person name="Wang J."/>
            <person name="Du Y."/>
            <person name="Li S."/>
        </authorList>
    </citation>
    <scope>NUCLEOTIDE SEQUENCE [LARGE SCALE GENOMIC DNA]</scope>
    <source>
        <strain evidence="13">cv. 9930</strain>
    </source>
</reference>
<dbReference type="Gene3D" id="3.60.21.10">
    <property type="match status" value="1"/>
</dbReference>
<dbReference type="GO" id="GO:0004722">
    <property type="term" value="F:protein serine/threonine phosphatase activity"/>
    <property type="evidence" value="ECO:0000318"/>
    <property type="project" value="GO_Central"/>
</dbReference>
<evidence type="ECO:0000256" key="4">
    <source>
        <dbReference type="ARBA" id="ARBA00022801"/>
    </source>
</evidence>
<evidence type="ECO:0000256" key="1">
    <source>
        <dbReference type="ARBA" id="ARBA00001936"/>
    </source>
</evidence>
<organism evidence="12 13">
    <name type="scientific">Cucumis sativus</name>
    <name type="common">Cucumber</name>
    <dbReference type="NCBI Taxonomy" id="3659"/>
    <lineage>
        <taxon>Eukaryota</taxon>
        <taxon>Viridiplantae</taxon>
        <taxon>Streptophyta</taxon>
        <taxon>Embryophyta</taxon>
        <taxon>Tracheophyta</taxon>
        <taxon>Spermatophyta</taxon>
        <taxon>Magnoliopsida</taxon>
        <taxon>eudicotyledons</taxon>
        <taxon>Gunneridae</taxon>
        <taxon>Pentapetalae</taxon>
        <taxon>rosids</taxon>
        <taxon>fabids</taxon>
        <taxon>Cucurbitales</taxon>
        <taxon>Cucurbitaceae</taxon>
        <taxon>Benincaseae</taxon>
        <taxon>Cucumis</taxon>
    </lineage>
</organism>
<evidence type="ECO:0000256" key="6">
    <source>
        <dbReference type="ARBA" id="ARBA00023211"/>
    </source>
</evidence>
<comment type="cofactor">
    <cofactor evidence="1">
        <name>Mn(2+)</name>
        <dbReference type="ChEBI" id="CHEBI:29035"/>
    </cofactor>
</comment>
<evidence type="ECO:0000256" key="10">
    <source>
        <dbReference type="SAM" id="MobiDB-lite"/>
    </source>
</evidence>
<reference evidence="12 13" key="4">
    <citation type="journal article" date="2011" name="BMC Genomics">
        <title>RNA-Seq improves annotation of protein-coding genes in the cucumber genome.</title>
        <authorList>
            <person name="Li Z."/>
            <person name="Zhang Z."/>
            <person name="Yan P."/>
            <person name="Huang S."/>
            <person name="Fei Z."/>
            <person name="Lin K."/>
        </authorList>
    </citation>
    <scope>NUCLEOTIDE SEQUENCE [LARGE SCALE GENOMIC DNA]</scope>
    <source>
        <strain evidence="13">cv. 9930</strain>
    </source>
</reference>
<dbReference type="Gramene" id="KGN56863">
    <property type="protein sequence ID" value="KGN56863"/>
    <property type="gene ID" value="Csa_3G135110"/>
</dbReference>
<dbReference type="GO" id="GO:0005737">
    <property type="term" value="C:cytoplasm"/>
    <property type="evidence" value="ECO:0000318"/>
    <property type="project" value="GO_Central"/>
</dbReference>
<dbReference type="SUPFAM" id="SSF56300">
    <property type="entry name" value="Metallo-dependent phosphatases"/>
    <property type="match status" value="1"/>
</dbReference>
<reference evidence="12 13" key="3">
    <citation type="journal article" date="2010" name="BMC Genomics">
        <title>Transcriptome sequencing and comparative analysis of cucumber flowers with different sex types.</title>
        <authorList>
            <person name="Guo S."/>
            <person name="Zheng Y."/>
            <person name="Joung J.G."/>
            <person name="Liu S."/>
            <person name="Zhang Z."/>
            <person name="Crasta O.R."/>
            <person name="Sobral B.W."/>
            <person name="Xu Y."/>
            <person name="Huang S."/>
            <person name="Fei Z."/>
        </authorList>
    </citation>
    <scope>NUCLEOTIDE SEQUENCE [LARGE SCALE GENOMIC DNA]</scope>
    <source>
        <strain evidence="13">cv. 9930</strain>
    </source>
</reference>
<feature type="compositionally biased region" description="Polar residues" evidence="10">
    <location>
        <begin position="13"/>
        <end position="23"/>
    </location>
</feature>
<dbReference type="InterPro" id="IPR006186">
    <property type="entry name" value="Ser/Thr-sp_prot-phosphatase"/>
</dbReference>